<dbReference type="CDD" id="cd01949">
    <property type="entry name" value="GGDEF"/>
    <property type="match status" value="1"/>
</dbReference>
<dbReference type="Proteomes" id="UP000537592">
    <property type="component" value="Unassembled WGS sequence"/>
</dbReference>
<dbReference type="InterPro" id="IPR035965">
    <property type="entry name" value="PAS-like_dom_sf"/>
</dbReference>
<dbReference type="FunFam" id="3.30.70.270:FF:000001">
    <property type="entry name" value="Diguanylate cyclase domain protein"/>
    <property type="match status" value="1"/>
</dbReference>
<dbReference type="SMART" id="SM00267">
    <property type="entry name" value="GGDEF"/>
    <property type="match status" value="1"/>
</dbReference>
<accession>A0A7W5Z174</accession>
<protein>
    <submittedName>
        <fullName evidence="2">Diguanylate cyclase (GGDEF)-like protein</fullName>
    </submittedName>
</protein>
<evidence type="ECO:0000313" key="2">
    <source>
        <dbReference type="EMBL" id="MBB3808180.1"/>
    </source>
</evidence>
<dbReference type="Gene3D" id="3.30.450.20">
    <property type="entry name" value="PAS domain"/>
    <property type="match status" value="1"/>
</dbReference>
<dbReference type="InterPro" id="IPR000014">
    <property type="entry name" value="PAS"/>
</dbReference>
<dbReference type="InterPro" id="IPR000160">
    <property type="entry name" value="GGDEF_dom"/>
</dbReference>
<dbReference type="GO" id="GO:0003824">
    <property type="term" value="F:catalytic activity"/>
    <property type="evidence" value="ECO:0007669"/>
    <property type="project" value="UniProtKB-ARBA"/>
</dbReference>
<feature type="domain" description="GGDEF" evidence="1">
    <location>
        <begin position="223"/>
        <end position="356"/>
    </location>
</feature>
<dbReference type="PANTHER" id="PTHR46663">
    <property type="entry name" value="DIGUANYLATE CYCLASE DGCT-RELATED"/>
    <property type="match status" value="1"/>
</dbReference>
<dbReference type="NCBIfam" id="TIGR00254">
    <property type="entry name" value="GGDEF"/>
    <property type="match status" value="1"/>
</dbReference>
<sequence length="361" mass="40326">MVYFAIVQFKFNYTASLYFSTKRFIPRLDLLHEIRELAHTMRELLERAANNTAFSYRDLHIILDALPIPVSLASLPGREIRFVNRAFRTIFGYSDTDFSTVDAWIDGAYLYEDDRQRARLCWNELWHSGNSTGIGEIEPLQVSIKCADGRVLTIQRQGIVLRDIGMAIATFEDISSRKIAEEALRRVALEDPLTGLPNRRMLQDAWRHFVAAVDASHQSTSHAAAAILIADIDGFKKINDQFGHDVGDKALIAVARRLQQSVRAGDIVCRLGGDEFAILLLNLDQPGQAGEICERIIGSIAKPLQLEDNLATVGLSIGVSLYPQDGGDLHTLMKSADVALYHVKRSGKGSWAWYRGLQSVE</sequence>
<dbReference type="Gene3D" id="3.30.70.270">
    <property type="match status" value="1"/>
</dbReference>
<dbReference type="SUPFAM" id="SSF55073">
    <property type="entry name" value="Nucleotide cyclase"/>
    <property type="match status" value="1"/>
</dbReference>
<dbReference type="PROSITE" id="PS50887">
    <property type="entry name" value="GGDEF"/>
    <property type="match status" value="1"/>
</dbReference>
<gene>
    <name evidence="2" type="ORF">FHS81_000234</name>
</gene>
<organism evidence="2 3">
    <name type="scientific">Pseudochelatococcus contaminans</name>
    <dbReference type="NCBI Taxonomy" id="1538103"/>
    <lineage>
        <taxon>Bacteria</taxon>
        <taxon>Pseudomonadati</taxon>
        <taxon>Pseudomonadota</taxon>
        <taxon>Alphaproteobacteria</taxon>
        <taxon>Hyphomicrobiales</taxon>
        <taxon>Chelatococcaceae</taxon>
        <taxon>Pseudochelatococcus</taxon>
    </lineage>
</organism>
<dbReference type="InterPro" id="IPR043128">
    <property type="entry name" value="Rev_trsase/Diguanyl_cyclase"/>
</dbReference>
<dbReference type="PANTHER" id="PTHR46663:SF2">
    <property type="entry name" value="GGDEF DOMAIN-CONTAINING PROTEIN"/>
    <property type="match status" value="1"/>
</dbReference>
<reference evidence="2 3" key="1">
    <citation type="submission" date="2020-08" db="EMBL/GenBank/DDBJ databases">
        <title>Genomic Encyclopedia of Type Strains, Phase IV (KMG-IV): sequencing the most valuable type-strain genomes for metagenomic binning, comparative biology and taxonomic classification.</title>
        <authorList>
            <person name="Goeker M."/>
        </authorList>
    </citation>
    <scope>NUCLEOTIDE SEQUENCE [LARGE SCALE GENOMIC DNA]</scope>
    <source>
        <strain evidence="2 3">DSM 28760</strain>
    </source>
</reference>
<dbReference type="SUPFAM" id="SSF55785">
    <property type="entry name" value="PYP-like sensor domain (PAS domain)"/>
    <property type="match status" value="1"/>
</dbReference>
<dbReference type="Pfam" id="PF00990">
    <property type="entry name" value="GGDEF"/>
    <property type="match status" value="1"/>
</dbReference>
<evidence type="ECO:0000259" key="1">
    <source>
        <dbReference type="PROSITE" id="PS50887"/>
    </source>
</evidence>
<keyword evidence="3" id="KW-1185">Reference proteome</keyword>
<dbReference type="AlphaFoldDB" id="A0A7W5Z174"/>
<evidence type="ECO:0000313" key="3">
    <source>
        <dbReference type="Proteomes" id="UP000537592"/>
    </source>
</evidence>
<comment type="caution">
    <text evidence="2">The sequence shown here is derived from an EMBL/GenBank/DDBJ whole genome shotgun (WGS) entry which is preliminary data.</text>
</comment>
<dbReference type="InterPro" id="IPR029787">
    <property type="entry name" value="Nucleotide_cyclase"/>
</dbReference>
<dbReference type="EMBL" id="JACICC010000001">
    <property type="protein sequence ID" value="MBB3808180.1"/>
    <property type="molecule type" value="Genomic_DNA"/>
</dbReference>
<name>A0A7W5Z174_9HYPH</name>
<proteinExistence type="predicted"/>
<dbReference type="RefSeq" id="WP_246374354.1">
    <property type="nucleotide sequence ID" value="NZ_JACICC010000001.1"/>
</dbReference>
<dbReference type="InterPro" id="IPR052163">
    <property type="entry name" value="DGC-Regulatory_Protein"/>
</dbReference>
<dbReference type="Pfam" id="PF13188">
    <property type="entry name" value="PAS_8"/>
    <property type="match status" value="1"/>
</dbReference>